<dbReference type="PRINTS" id="PR02045">
    <property type="entry name" value="F138DOMAIN"/>
</dbReference>
<evidence type="ECO:0000313" key="2">
    <source>
        <dbReference type="Proteomes" id="UP000028761"/>
    </source>
</evidence>
<dbReference type="PANTHER" id="PTHR12138:SF162">
    <property type="entry name" value="CHROMOSOME UNDETERMINED SCAFFOLD_275, WHOLE GENOME SHOTGUN SEQUENCE"/>
    <property type="match status" value="1"/>
</dbReference>
<reference evidence="1 2" key="1">
    <citation type="submission" date="2012-03" db="EMBL/GenBank/DDBJ databases">
        <title>Whole Genome Assembly of Papio anubis.</title>
        <authorList>
            <person name="Liu Y.L."/>
            <person name="Abraham K.A."/>
            <person name="Akbar H.A."/>
            <person name="Ali S.A."/>
            <person name="Anosike U.A."/>
            <person name="Aqrawi P.A."/>
            <person name="Arias F.A."/>
            <person name="Attaway T.A."/>
            <person name="Awwad R.A."/>
            <person name="Babu C.B."/>
            <person name="Bandaranaike D.B."/>
            <person name="Battles P.B."/>
            <person name="Bell A.B."/>
            <person name="Beltran B.B."/>
            <person name="Berhane-Mersha D.B."/>
            <person name="Bess C.B."/>
            <person name="Bickham C.B."/>
            <person name="Bolden T.B."/>
            <person name="Carter K.C."/>
            <person name="Chau D.C."/>
            <person name="Chavez A.C."/>
            <person name="Clerc-Blankenburg K.C."/>
            <person name="Coyle M.C."/>
            <person name="Dao M.D."/>
            <person name="Davila M.L.D."/>
            <person name="Davy-Carroll L.D."/>
            <person name="Denson S.D."/>
            <person name="Dinh H.D."/>
            <person name="Fernandez S.F."/>
            <person name="Fernando P.F."/>
            <person name="Forbes L.F."/>
            <person name="Francis C.F."/>
            <person name="Francisco L.F."/>
            <person name="Fu Q.F."/>
            <person name="Garcia-Iii R.G."/>
            <person name="Garrett T.G."/>
            <person name="Gross S.G."/>
            <person name="Gubbala S.G."/>
            <person name="Hirani K.H."/>
            <person name="Hogues M.H."/>
            <person name="Hollins B.H."/>
            <person name="Jackson L.J."/>
            <person name="Javaid M.J."/>
            <person name="Jhangiani S.J."/>
            <person name="Johnson A.J."/>
            <person name="Johnson B.J."/>
            <person name="Jones J.J."/>
            <person name="Joshi V.J."/>
            <person name="Kalu J.K."/>
            <person name="Khan N.K."/>
            <person name="Korchina V.K."/>
            <person name="Kovar C.K."/>
            <person name="Lago L.L."/>
            <person name="Lara F.L."/>
            <person name="Le T.-K.L."/>
            <person name="Lee S.L."/>
            <person name="Legall-Iii F.L."/>
            <person name="Lemon S.L."/>
            <person name="Liu J.L."/>
            <person name="Liu Y.-S.L."/>
            <person name="Liyanage D.L."/>
            <person name="Lopez J.L."/>
            <person name="Lorensuhewa L.L."/>
            <person name="Mata R.M."/>
            <person name="Mathew T.M."/>
            <person name="Mercado C.M."/>
            <person name="Mercado I.M."/>
            <person name="Morales K.M."/>
            <person name="Morgan M.M."/>
            <person name="Munidasa M.M."/>
            <person name="Ngo D.N."/>
            <person name="Nguyen L.N."/>
            <person name="Nguyen T.N."/>
            <person name="Nguyen N.N."/>
            <person name="Obregon M.O."/>
            <person name="Okwuonu G.O."/>
            <person name="Ongeri F.O."/>
            <person name="Onwere C.O."/>
            <person name="Osifeso I.O."/>
            <person name="Parra A.P."/>
            <person name="Patil S.P."/>
            <person name="Perez A.P."/>
            <person name="Perez Y.P."/>
            <person name="Pham C.P."/>
            <person name="Pu L.-L.P."/>
            <person name="Puazo M.P."/>
            <person name="Quiroz J.Q."/>
            <person name="Rouhana J.R."/>
            <person name="Ruiz M.R."/>
            <person name="Ruiz S.-J.R."/>
            <person name="Saada N.S."/>
            <person name="Santibanez J.S."/>
            <person name="Scheel M.S."/>
            <person name="Schneider B.S."/>
            <person name="Simmons D.S."/>
            <person name="Sisson I.S."/>
            <person name="Tang L.-Y.T."/>
            <person name="Thornton R.T."/>
            <person name="Tisius J.T."/>
            <person name="Toledanes G.T."/>
            <person name="Trejos Z.T."/>
            <person name="Usmani K.U."/>
            <person name="Varghese R.V."/>
            <person name="Vattathil S.V."/>
            <person name="Vee V.V."/>
            <person name="Walker D.W."/>
            <person name="Weissenberger G.W."/>
            <person name="White C.W."/>
            <person name="Williams A.W."/>
            <person name="Woodworth J.W."/>
            <person name="Wright R.W."/>
            <person name="Zhu Y.Z."/>
            <person name="Han Y.H."/>
            <person name="Newsham I.N."/>
            <person name="Nazareth L.N."/>
            <person name="Worley K.W."/>
            <person name="Muzny D.M."/>
            <person name="Rogers J.R."/>
            <person name="Gibbs R.G."/>
        </authorList>
    </citation>
    <scope>NUCLEOTIDE SEQUENCE [LARGE SCALE GENOMIC DNA]</scope>
</reference>
<reference evidence="1" key="3">
    <citation type="submission" date="2025-09" db="UniProtKB">
        <authorList>
            <consortium name="Ensembl"/>
        </authorList>
    </citation>
    <scope>IDENTIFICATION</scope>
</reference>
<sequence>MQRQLYMIIVHLLSSCRNFFFWGGDGVSLCCQAGPGSGVTSAHCNLHLPGSSDSPALASQVAGTTGMLHHAQLIFLFLVEMGFHHVGQDGQEFKTSLTNMVKPVSTTNTKISQAWWPMPVIPATWEAEVRESLDQGGGGCSELRSCHCTPARTTEQDSVSINK</sequence>
<organism evidence="1 2">
    <name type="scientific">Papio anubis</name>
    <name type="common">Olive baboon</name>
    <dbReference type="NCBI Taxonomy" id="9555"/>
    <lineage>
        <taxon>Eukaryota</taxon>
        <taxon>Metazoa</taxon>
        <taxon>Chordata</taxon>
        <taxon>Craniata</taxon>
        <taxon>Vertebrata</taxon>
        <taxon>Euteleostomi</taxon>
        <taxon>Mammalia</taxon>
        <taxon>Eutheria</taxon>
        <taxon>Euarchontoglires</taxon>
        <taxon>Primates</taxon>
        <taxon>Haplorrhini</taxon>
        <taxon>Catarrhini</taxon>
        <taxon>Cercopithecidae</taxon>
        <taxon>Cercopithecinae</taxon>
        <taxon>Papio</taxon>
    </lineage>
</organism>
<proteinExistence type="predicted"/>
<protein>
    <submittedName>
        <fullName evidence="1">Uncharacterized protein</fullName>
    </submittedName>
</protein>
<dbReference type="GeneTree" id="ENSGT01150000286943"/>
<name>A0A8I5R5N7_PAPAN</name>
<evidence type="ECO:0000313" key="1">
    <source>
        <dbReference type="Ensembl" id="ENSPANP00000049925.1"/>
    </source>
</evidence>
<reference evidence="1" key="2">
    <citation type="submission" date="2025-08" db="UniProtKB">
        <authorList>
            <consortium name="Ensembl"/>
        </authorList>
    </citation>
    <scope>IDENTIFICATION</scope>
</reference>
<dbReference type="Proteomes" id="UP000028761">
    <property type="component" value="Chromosome X"/>
</dbReference>
<dbReference type="Ensembl" id="ENSPANT00000072510.1">
    <property type="protein sequence ID" value="ENSPANP00000049925.1"/>
    <property type="gene ID" value="ENSPANG00000041387.1"/>
</dbReference>
<dbReference type="PANTHER" id="PTHR12138">
    <property type="entry name" value="PRIMATE-EXPANDED PROTEIN FAMILY"/>
    <property type="match status" value="1"/>
</dbReference>
<dbReference type="AlphaFoldDB" id="A0A8I5R5N7"/>
<accession>A0A8I5R5N7</accession>
<keyword evidence="2" id="KW-1185">Reference proteome</keyword>
<dbReference type="PROSITE" id="PS51257">
    <property type="entry name" value="PROKAR_LIPOPROTEIN"/>
    <property type="match status" value="1"/>
</dbReference>